<accession>U4TKQ8</accession>
<name>U4TKQ8_9LACO</name>
<dbReference type="Proteomes" id="UP000030647">
    <property type="component" value="Unassembled WGS sequence"/>
</dbReference>
<dbReference type="InterPro" id="IPR017853">
    <property type="entry name" value="GH"/>
</dbReference>
<dbReference type="Pfam" id="PF01055">
    <property type="entry name" value="Glyco_hydro_31_2nd"/>
    <property type="match status" value="1"/>
</dbReference>
<organism evidence="5 6">
    <name type="scientific">Schleiferilactobacillus shenzhenensis LY-73</name>
    <dbReference type="NCBI Taxonomy" id="1231336"/>
    <lineage>
        <taxon>Bacteria</taxon>
        <taxon>Bacillati</taxon>
        <taxon>Bacillota</taxon>
        <taxon>Bacilli</taxon>
        <taxon>Lactobacillales</taxon>
        <taxon>Lactobacillaceae</taxon>
        <taxon>Schleiferilactobacillus</taxon>
    </lineage>
</organism>
<feature type="domain" description="Glycosyl hydrolase family 31 C-terminal" evidence="4">
    <location>
        <begin position="504"/>
        <end position="595"/>
    </location>
</feature>
<dbReference type="eggNOG" id="COG1501">
    <property type="taxonomic scope" value="Bacteria"/>
</dbReference>
<dbReference type="HOGENOM" id="CLU_005043_1_0_9"/>
<sequence length="760" mass="85358">MEHMKKTCTVVTGSTYRFTVITDHLIRAEYQADGQFTDTPTQTIQNRAFTPAAEIHTAISQDTQGYTVQIETPALHLYYRGGVFNGSTLFVDTKYNYQTHYSRWHYGDPDEGNLGGTARTLDNADGAIPLGQGIMSRNGLAVLDDSASMVIDAESGAWHQRPHAGNDVYLFAYGHDYQGALRDFFKLTGQPPRLPRFALGNWWSRYYPYTQKEYLALMQRFADTKIPIAVAVLDMNWHTTDLPAEMGSGWTGFTWNKKYFADPAALLRALHDQDKHVTLNLHPAAGGRANEESYPAVAKAMGIDPATKQPVNFNMNDPRFVRAYFDLVLHPLEKEGVDFWWIDWQQGEARSAAEVDPLWVLNVAHYADQSQRKGDHALILSRYAGPGSHRYPIGFSGDTVASWASLAFQPYFTATASNIGYTWWSHDIGGHMRGRFDPELATRWLQLGVFSPILRLHSTDNPFQGKEPWNYDEHSAHIMTRYLRLRRELVPYLESANIATHDSGTPLVEPLYYQHPDEPQAYQFRNEFYFDPEMLVLPITTPADPMTGLAAVTGYIPEGTWTDLLTHQTYTGPGVMTLHRDADHYPVLVREGGIIVRDVDYMAPIDSLPTHLTVDLFQGPAHHYTLREHTEKGDATTVFSWNIDAHQLTLTVTDPAGIIPADRTIQASLVNADAEQPALSLPGNTSGQATFTHVRPVARETQVQPRAWRILQQAHVDFELKRQLWDIIRQQPAVKAAVSVASLAPAELSAALMEVLLVNV</sequence>
<dbReference type="Gene3D" id="2.60.40.1180">
    <property type="entry name" value="Golgi alpha-mannosidase II"/>
    <property type="match status" value="1"/>
</dbReference>
<evidence type="ECO:0000259" key="4">
    <source>
        <dbReference type="Pfam" id="PF21365"/>
    </source>
</evidence>
<keyword evidence="2" id="KW-0326">Glycosidase</keyword>
<evidence type="ECO:0000259" key="3">
    <source>
        <dbReference type="Pfam" id="PF01055"/>
    </source>
</evidence>
<evidence type="ECO:0000256" key="1">
    <source>
        <dbReference type="ARBA" id="ARBA00007806"/>
    </source>
</evidence>
<evidence type="ECO:0000256" key="2">
    <source>
        <dbReference type="RuleBase" id="RU361185"/>
    </source>
</evidence>
<dbReference type="InterPro" id="IPR013780">
    <property type="entry name" value="Glyco_hydro_b"/>
</dbReference>
<dbReference type="SUPFAM" id="SSF51011">
    <property type="entry name" value="Glycosyl hydrolase domain"/>
    <property type="match status" value="1"/>
</dbReference>
<keyword evidence="2" id="KW-0378">Hydrolase</keyword>
<reference evidence="6" key="1">
    <citation type="journal article" date="2013" name="Genome Announc.">
        <title>Whole-Genome Sequencing of Lactobacillus shenzhenensis Strain LY-73T.</title>
        <authorList>
            <person name="Lin Z."/>
            <person name="Liu Z."/>
            <person name="Yang R."/>
            <person name="Zou Y."/>
            <person name="Wan D."/>
            <person name="Chen J."/>
            <person name="Guo M."/>
            <person name="Zhao J."/>
            <person name="Fang C."/>
            <person name="Yang R."/>
            <person name="Liu F."/>
        </authorList>
    </citation>
    <scope>NUCLEOTIDE SEQUENCE [LARGE SCALE GENOMIC DNA]</scope>
    <source>
        <strain evidence="6">LY-73</strain>
    </source>
</reference>
<gene>
    <name evidence="5" type="ORF">L248_0556</name>
</gene>
<evidence type="ECO:0000313" key="5">
    <source>
        <dbReference type="EMBL" id="ERL64779.1"/>
    </source>
</evidence>
<comment type="similarity">
    <text evidence="1 2">Belongs to the glycosyl hydrolase 31 family.</text>
</comment>
<dbReference type="AlphaFoldDB" id="U4TKQ8"/>
<dbReference type="Pfam" id="PF21365">
    <property type="entry name" value="Glyco_hydro_31_3rd"/>
    <property type="match status" value="1"/>
</dbReference>
<proteinExistence type="inferred from homology"/>
<dbReference type="PANTHER" id="PTHR22762">
    <property type="entry name" value="ALPHA-GLUCOSIDASE"/>
    <property type="match status" value="1"/>
</dbReference>
<dbReference type="InterPro" id="IPR048395">
    <property type="entry name" value="Glyco_hydro_31_C"/>
</dbReference>
<protein>
    <recommendedName>
        <fullName evidence="7">Alpha-glucosidase</fullName>
    </recommendedName>
</protein>
<dbReference type="PANTHER" id="PTHR22762:SF89">
    <property type="entry name" value="ALPHA-XYLOSIDASE"/>
    <property type="match status" value="1"/>
</dbReference>
<dbReference type="RefSeq" id="WP_022529889.1">
    <property type="nucleotide sequence ID" value="NZ_KI271592.1"/>
</dbReference>
<evidence type="ECO:0008006" key="7">
    <source>
        <dbReference type="Google" id="ProtNLM"/>
    </source>
</evidence>
<dbReference type="EMBL" id="KI271592">
    <property type="protein sequence ID" value="ERL64779.1"/>
    <property type="molecule type" value="Genomic_DNA"/>
</dbReference>
<dbReference type="GO" id="GO:0005975">
    <property type="term" value="P:carbohydrate metabolic process"/>
    <property type="evidence" value="ECO:0007669"/>
    <property type="project" value="InterPro"/>
</dbReference>
<dbReference type="GO" id="GO:0006491">
    <property type="term" value="P:N-glycan processing"/>
    <property type="evidence" value="ECO:0007669"/>
    <property type="project" value="TreeGrafter"/>
</dbReference>
<keyword evidence="6" id="KW-1185">Reference proteome</keyword>
<dbReference type="CDD" id="cd06595">
    <property type="entry name" value="GH31_u1"/>
    <property type="match status" value="1"/>
</dbReference>
<dbReference type="InterPro" id="IPR000322">
    <property type="entry name" value="Glyco_hydro_31_TIM"/>
</dbReference>
<feature type="domain" description="Glycoside hydrolase family 31 TIM barrel" evidence="3">
    <location>
        <begin position="191"/>
        <end position="493"/>
    </location>
</feature>
<dbReference type="SUPFAM" id="SSF51445">
    <property type="entry name" value="(Trans)glycosidases"/>
    <property type="match status" value="1"/>
</dbReference>
<evidence type="ECO:0000313" key="6">
    <source>
        <dbReference type="Proteomes" id="UP000030647"/>
    </source>
</evidence>
<dbReference type="STRING" id="1231336.L248_0556"/>
<dbReference type="GO" id="GO:0090599">
    <property type="term" value="F:alpha-glucosidase activity"/>
    <property type="evidence" value="ECO:0007669"/>
    <property type="project" value="TreeGrafter"/>
</dbReference>
<dbReference type="Gene3D" id="3.20.20.80">
    <property type="entry name" value="Glycosidases"/>
    <property type="match status" value="1"/>
</dbReference>